<evidence type="ECO:0000313" key="2">
    <source>
        <dbReference type="Proteomes" id="UP000004947"/>
    </source>
</evidence>
<accession>A6DP06</accession>
<keyword evidence="2" id="KW-1185">Reference proteome</keyword>
<name>A6DP06_9BACT</name>
<reference evidence="1 2" key="1">
    <citation type="journal article" date="2010" name="J. Bacteriol.">
        <title>Genome sequence of Lentisphaera araneosa HTCC2155T, the type species of the order Lentisphaerales in the phylum Lentisphaerae.</title>
        <authorList>
            <person name="Thrash J.C."/>
            <person name="Cho J.C."/>
            <person name="Vergin K.L."/>
            <person name="Morris R.M."/>
            <person name="Giovannoni S.J."/>
        </authorList>
    </citation>
    <scope>NUCLEOTIDE SEQUENCE [LARGE SCALE GENOMIC DNA]</scope>
    <source>
        <strain evidence="1 2">HTCC2155</strain>
    </source>
</reference>
<evidence type="ECO:0008006" key="3">
    <source>
        <dbReference type="Google" id="ProtNLM"/>
    </source>
</evidence>
<dbReference type="RefSeq" id="WP_007279590.1">
    <property type="nucleotide sequence ID" value="NZ_ABCK01000015.1"/>
</dbReference>
<gene>
    <name evidence="1" type="ORF">LNTAR_01982</name>
</gene>
<dbReference type="Proteomes" id="UP000004947">
    <property type="component" value="Unassembled WGS sequence"/>
</dbReference>
<dbReference type="EMBL" id="ABCK01000015">
    <property type="protein sequence ID" value="EDM26538.1"/>
    <property type="molecule type" value="Genomic_DNA"/>
</dbReference>
<evidence type="ECO:0000313" key="1">
    <source>
        <dbReference type="EMBL" id="EDM26538.1"/>
    </source>
</evidence>
<comment type="caution">
    <text evidence="1">The sequence shown here is derived from an EMBL/GenBank/DDBJ whole genome shotgun (WGS) entry which is preliminary data.</text>
</comment>
<dbReference type="eggNOG" id="COG2912">
    <property type="taxonomic scope" value="Bacteria"/>
</dbReference>
<sequence length="276" mass="31404">MSEKEALLKLLEDEDPKIATIAIGKLLQYGPDIFPALRGLQESANPLLRKRVHQIEAILEKKINFSHFIERIEKDEILIWEDLIYLNSIYYPDLKPSELQSSMEEAYKNLSAAEFNTKALCNYMKDKNYYVPKNDILDSGINLISSVLINGEGSPLMLCIISQLWGTRFSWPFQIVLHKGHHCLIDKNKMLIEPANNWKCSLIDEKIKAHPCTEKGLILTVIANLYLSALVEGQLKILHTLSTLMSKISKTELADFPFPIGKENENTLSTNQNESC</sequence>
<dbReference type="STRING" id="313628.LNTAR_01982"/>
<dbReference type="AlphaFoldDB" id="A6DP06"/>
<proteinExistence type="predicted"/>
<organism evidence="1 2">
    <name type="scientific">Lentisphaera araneosa HTCC2155</name>
    <dbReference type="NCBI Taxonomy" id="313628"/>
    <lineage>
        <taxon>Bacteria</taxon>
        <taxon>Pseudomonadati</taxon>
        <taxon>Lentisphaerota</taxon>
        <taxon>Lentisphaeria</taxon>
        <taxon>Lentisphaerales</taxon>
        <taxon>Lentisphaeraceae</taxon>
        <taxon>Lentisphaera</taxon>
    </lineage>
</organism>
<protein>
    <recommendedName>
        <fullName evidence="3">Protein SirB1 N-terminal domain-containing protein</fullName>
    </recommendedName>
</protein>